<comment type="caution">
    <text evidence="2">The sequence shown here is derived from an EMBL/GenBank/DDBJ whole genome shotgun (WGS) entry which is preliminary data.</text>
</comment>
<keyword evidence="3" id="KW-1185">Reference proteome</keyword>
<dbReference type="InterPro" id="IPR036514">
    <property type="entry name" value="SGNH_hydro_sf"/>
</dbReference>
<keyword evidence="2" id="KW-0378">Hydrolase</keyword>
<organism evidence="2 3">
    <name type="scientific">Thalassobacterium maritimum</name>
    <dbReference type="NCBI Taxonomy" id="3041265"/>
    <lineage>
        <taxon>Bacteria</taxon>
        <taxon>Pseudomonadati</taxon>
        <taxon>Verrucomicrobiota</taxon>
        <taxon>Opitutia</taxon>
        <taxon>Puniceicoccales</taxon>
        <taxon>Coraliomargaritaceae</taxon>
        <taxon>Thalassobacterium</taxon>
    </lineage>
</organism>
<evidence type="ECO:0000313" key="3">
    <source>
        <dbReference type="Proteomes" id="UP001225316"/>
    </source>
</evidence>
<dbReference type="CDD" id="cd00229">
    <property type="entry name" value="SGNH_hydrolase"/>
    <property type="match status" value="1"/>
</dbReference>
<dbReference type="Pfam" id="PF13472">
    <property type="entry name" value="Lipase_GDSL_2"/>
    <property type="match status" value="1"/>
</dbReference>
<gene>
    <name evidence="2" type="ORF">QEH52_02430</name>
</gene>
<reference evidence="2 3" key="1">
    <citation type="submission" date="2023-04" db="EMBL/GenBank/DDBJ databases">
        <title>A novel bacteria isolated from coastal sediment.</title>
        <authorList>
            <person name="Liu X.-J."/>
            <person name="Du Z.-J."/>
        </authorList>
    </citation>
    <scope>NUCLEOTIDE SEQUENCE [LARGE SCALE GENOMIC DNA]</scope>
    <source>
        <strain evidence="2 3">SDUM461003</strain>
    </source>
</reference>
<dbReference type="RefSeq" id="WP_308948393.1">
    <property type="nucleotide sequence ID" value="NZ_JARXHW010000003.1"/>
</dbReference>
<dbReference type="EMBL" id="JARXHW010000003">
    <property type="protein sequence ID" value="MDQ8206348.1"/>
    <property type="molecule type" value="Genomic_DNA"/>
</dbReference>
<dbReference type="Proteomes" id="UP001225316">
    <property type="component" value="Unassembled WGS sequence"/>
</dbReference>
<name>A0ABU1AQ95_9BACT</name>
<sequence length="223" mass="24888">MNLPQLYVLGDSISIQYGPYLEKFVRGYFRYDRKGGETEALQNLDVPVGANCGDSSQMLEIVQKLLAEDSFQPQVILMNAGLHDIKRNVETGAIQIPLAAYQANLRAAIRLCQSRGIAVVWARITPVSDAVHNYPGIGFFRYCADLFQYNAAADAVMEECAVPAIDLEAFTVSLNEEDQAFCDHVHFIEAVREKQAIYIAGYLMSHLHFFDQYSSSNINSSYG</sequence>
<evidence type="ECO:0000259" key="1">
    <source>
        <dbReference type="Pfam" id="PF13472"/>
    </source>
</evidence>
<evidence type="ECO:0000313" key="2">
    <source>
        <dbReference type="EMBL" id="MDQ8206348.1"/>
    </source>
</evidence>
<dbReference type="Gene3D" id="3.40.50.1110">
    <property type="entry name" value="SGNH hydrolase"/>
    <property type="match status" value="1"/>
</dbReference>
<protein>
    <submittedName>
        <fullName evidence="2">SGNH/GDSL hydrolase family protein</fullName>
    </submittedName>
</protein>
<dbReference type="SUPFAM" id="SSF52266">
    <property type="entry name" value="SGNH hydrolase"/>
    <property type="match status" value="1"/>
</dbReference>
<accession>A0ABU1AQ95</accession>
<feature type="domain" description="SGNH hydrolase-type esterase" evidence="1">
    <location>
        <begin position="8"/>
        <end position="187"/>
    </location>
</feature>
<proteinExistence type="predicted"/>
<dbReference type="GO" id="GO:0016787">
    <property type="term" value="F:hydrolase activity"/>
    <property type="evidence" value="ECO:0007669"/>
    <property type="project" value="UniProtKB-KW"/>
</dbReference>
<dbReference type="InterPro" id="IPR013830">
    <property type="entry name" value="SGNH_hydro"/>
</dbReference>